<name>A0A396JB09_MEDTR</name>
<reference evidence="2" key="1">
    <citation type="journal article" date="2018" name="Nat. Plants">
        <title>Whole-genome landscape of Medicago truncatula symbiotic genes.</title>
        <authorList>
            <person name="Pecrix Y."/>
            <person name="Gamas P."/>
            <person name="Carrere S."/>
        </authorList>
    </citation>
    <scope>NUCLEOTIDE SEQUENCE</scope>
    <source>
        <tissue evidence="2">Leaves</tissue>
    </source>
</reference>
<evidence type="ECO:0000256" key="1">
    <source>
        <dbReference type="SAM" id="MobiDB-lite"/>
    </source>
</evidence>
<sequence>MYENPNPHRRQLGKETMTGSVRGERVADNTTKWGRRPRNPDGVEGSHGGQSHVISPTKNQYHATEEQIYDIIEHHYHDDTKDQYY</sequence>
<gene>
    <name evidence="2" type="ORF">MtrunA17_Chr2g0300221</name>
</gene>
<feature type="region of interest" description="Disordered" evidence="1">
    <location>
        <begin position="1"/>
        <end position="60"/>
    </location>
</feature>
<organism evidence="2">
    <name type="scientific">Medicago truncatula</name>
    <name type="common">Barrel medic</name>
    <name type="synonym">Medicago tribuloides</name>
    <dbReference type="NCBI Taxonomy" id="3880"/>
    <lineage>
        <taxon>Eukaryota</taxon>
        <taxon>Viridiplantae</taxon>
        <taxon>Streptophyta</taxon>
        <taxon>Embryophyta</taxon>
        <taxon>Tracheophyta</taxon>
        <taxon>Spermatophyta</taxon>
        <taxon>Magnoliopsida</taxon>
        <taxon>eudicotyledons</taxon>
        <taxon>Gunneridae</taxon>
        <taxon>Pentapetalae</taxon>
        <taxon>rosids</taxon>
        <taxon>fabids</taxon>
        <taxon>Fabales</taxon>
        <taxon>Fabaceae</taxon>
        <taxon>Papilionoideae</taxon>
        <taxon>50 kb inversion clade</taxon>
        <taxon>NPAAA clade</taxon>
        <taxon>Hologalegina</taxon>
        <taxon>IRL clade</taxon>
        <taxon>Trifolieae</taxon>
        <taxon>Medicago</taxon>
    </lineage>
</organism>
<dbReference type="EMBL" id="PSQE01000002">
    <property type="protein sequence ID" value="RHN73598.1"/>
    <property type="molecule type" value="Genomic_DNA"/>
</dbReference>
<dbReference type="Proteomes" id="UP000265566">
    <property type="component" value="Chromosome 2"/>
</dbReference>
<dbReference type="AlphaFoldDB" id="A0A396JB09"/>
<comment type="caution">
    <text evidence="2">The sequence shown here is derived from an EMBL/GenBank/DDBJ whole genome shotgun (WGS) entry which is preliminary data.</text>
</comment>
<accession>A0A396JB09</accession>
<proteinExistence type="predicted"/>
<evidence type="ECO:0000313" key="2">
    <source>
        <dbReference type="EMBL" id="RHN73598.1"/>
    </source>
</evidence>
<dbReference type="Gramene" id="rna9426">
    <property type="protein sequence ID" value="RHN73598.1"/>
    <property type="gene ID" value="gene9426"/>
</dbReference>
<protein>
    <submittedName>
        <fullName evidence="2">Uncharacterized protein</fullName>
    </submittedName>
</protein>